<keyword evidence="11" id="KW-1185">Reference proteome</keyword>
<evidence type="ECO:0000256" key="1">
    <source>
        <dbReference type="ARBA" id="ARBA00004651"/>
    </source>
</evidence>
<evidence type="ECO:0000256" key="7">
    <source>
        <dbReference type="ARBA" id="ARBA00023136"/>
    </source>
</evidence>
<feature type="transmembrane region" description="Helical" evidence="8">
    <location>
        <begin position="188"/>
        <end position="209"/>
    </location>
</feature>
<feature type="transmembrane region" description="Helical" evidence="8">
    <location>
        <begin position="64"/>
        <end position="83"/>
    </location>
</feature>
<evidence type="ECO:0000256" key="2">
    <source>
        <dbReference type="ARBA" id="ARBA00007069"/>
    </source>
</evidence>
<keyword evidence="6 8" id="KW-1133">Transmembrane helix</keyword>
<reference evidence="10 11" key="1">
    <citation type="submission" date="2014-01" db="EMBL/GenBank/DDBJ databases">
        <title>Sulfitobacter sp. H3 (MCCC 1A00686) Genome Sequencing.</title>
        <authorList>
            <person name="Lai Q."/>
            <person name="Hong Z."/>
        </authorList>
    </citation>
    <scope>NUCLEOTIDE SEQUENCE [LARGE SCALE GENOMIC DNA]</scope>
    <source>
        <strain evidence="10 11">H3</strain>
    </source>
</reference>
<gene>
    <name evidence="10" type="ORF">SUH3_05345</name>
</gene>
<evidence type="ECO:0000256" key="5">
    <source>
        <dbReference type="ARBA" id="ARBA00022692"/>
    </source>
</evidence>
<dbReference type="GO" id="GO:0005886">
    <property type="term" value="C:plasma membrane"/>
    <property type="evidence" value="ECO:0007669"/>
    <property type="project" value="UniProtKB-SubCell"/>
</dbReference>
<dbReference type="EMBL" id="JAMD01000011">
    <property type="protein sequence ID" value="KEJ94634.1"/>
    <property type="molecule type" value="Genomic_DNA"/>
</dbReference>
<dbReference type="CDD" id="cd06261">
    <property type="entry name" value="TM_PBP2"/>
    <property type="match status" value="1"/>
</dbReference>
<evidence type="ECO:0000259" key="9">
    <source>
        <dbReference type="PROSITE" id="PS50928"/>
    </source>
</evidence>
<evidence type="ECO:0000256" key="3">
    <source>
        <dbReference type="ARBA" id="ARBA00022448"/>
    </source>
</evidence>
<dbReference type="GO" id="GO:0055085">
    <property type="term" value="P:transmembrane transport"/>
    <property type="evidence" value="ECO:0007669"/>
    <property type="project" value="InterPro"/>
</dbReference>
<feature type="domain" description="ABC transmembrane type-1" evidence="9">
    <location>
        <begin position="57"/>
        <end position="262"/>
    </location>
</feature>
<feature type="transmembrane region" description="Helical" evidence="8">
    <location>
        <begin position="7"/>
        <end position="30"/>
    </location>
</feature>
<keyword evidence="4" id="KW-1003">Cell membrane</keyword>
<evidence type="ECO:0000256" key="8">
    <source>
        <dbReference type="RuleBase" id="RU363032"/>
    </source>
</evidence>
<keyword evidence="7 8" id="KW-0472">Membrane</keyword>
<dbReference type="AlphaFoldDB" id="A0A073IY35"/>
<dbReference type="SUPFAM" id="SSF161098">
    <property type="entry name" value="MetI-like"/>
    <property type="match status" value="1"/>
</dbReference>
<keyword evidence="3 8" id="KW-0813">Transport</keyword>
<dbReference type="PANTHER" id="PTHR42929">
    <property type="entry name" value="INNER MEMBRANE ABC TRANSPORTER PERMEASE PROTEIN YDCU-RELATED-RELATED"/>
    <property type="match status" value="1"/>
</dbReference>
<dbReference type="PANTHER" id="PTHR42929:SF5">
    <property type="entry name" value="ABC TRANSPORTER PERMEASE PROTEIN"/>
    <property type="match status" value="1"/>
</dbReference>
<comment type="subcellular location">
    <subcellularLocation>
        <location evidence="1 8">Cell membrane</location>
        <topology evidence="1 8">Multi-pass membrane protein</topology>
    </subcellularLocation>
</comment>
<feature type="transmembrane region" description="Helical" evidence="8">
    <location>
        <begin position="142"/>
        <end position="167"/>
    </location>
</feature>
<sequence>MARTLRSALLLAPSAILIGIFLIGLVRLIASSVLIDGQIDLHHYVDIMNRPDYIAMLGRTLRTAALTTFFCLLLGYPTAYYVARYQGNRNILLLLIIFPWLVSIVVRSYGWVVILGPRGLVNGFLMWTGMADRPFKLMYNDFGVVMGLVHVLLPFMIIAILSVLMQISRNLEEASMSLGGRPFYSFRTVLLPLSLPGILTGVTLVYLMSTGAIVTPLLLGGLGDTMIGTEIFQEVMHFFDYPKAAALATVLLVTAMAVVLPLQVLERWLSKRLTDGAPS</sequence>
<dbReference type="Gene3D" id="1.10.3720.10">
    <property type="entry name" value="MetI-like"/>
    <property type="match status" value="1"/>
</dbReference>
<dbReference type="PROSITE" id="PS50928">
    <property type="entry name" value="ABC_TM1"/>
    <property type="match status" value="1"/>
</dbReference>
<keyword evidence="5 8" id="KW-0812">Transmembrane</keyword>
<dbReference type="InterPro" id="IPR000515">
    <property type="entry name" value="MetI-like"/>
</dbReference>
<dbReference type="Proteomes" id="UP000027746">
    <property type="component" value="Unassembled WGS sequence"/>
</dbReference>
<dbReference type="Pfam" id="PF00528">
    <property type="entry name" value="BPD_transp_1"/>
    <property type="match status" value="1"/>
</dbReference>
<evidence type="ECO:0000313" key="11">
    <source>
        <dbReference type="Proteomes" id="UP000027746"/>
    </source>
</evidence>
<dbReference type="OrthoDB" id="9807047at2"/>
<protein>
    <submittedName>
        <fullName evidence="10">ABC transporter permease</fullName>
    </submittedName>
</protein>
<evidence type="ECO:0000256" key="6">
    <source>
        <dbReference type="ARBA" id="ARBA00022989"/>
    </source>
</evidence>
<dbReference type="RefSeq" id="WP_037928996.1">
    <property type="nucleotide sequence ID" value="NZ_CP054600.1"/>
</dbReference>
<dbReference type="GeneID" id="68871926"/>
<evidence type="ECO:0000313" key="10">
    <source>
        <dbReference type="EMBL" id="KEJ94634.1"/>
    </source>
</evidence>
<name>A0A073IY35_9RHOB</name>
<organism evidence="10 11">
    <name type="scientific">Pseudosulfitobacter pseudonitzschiae</name>
    <dbReference type="NCBI Taxonomy" id="1402135"/>
    <lineage>
        <taxon>Bacteria</taxon>
        <taxon>Pseudomonadati</taxon>
        <taxon>Pseudomonadota</taxon>
        <taxon>Alphaproteobacteria</taxon>
        <taxon>Rhodobacterales</taxon>
        <taxon>Roseobacteraceae</taxon>
        <taxon>Pseudosulfitobacter</taxon>
    </lineage>
</organism>
<comment type="caution">
    <text evidence="10">The sequence shown here is derived from an EMBL/GenBank/DDBJ whole genome shotgun (WGS) entry which is preliminary data.</text>
</comment>
<proteinExistence type="inferred from homology"/>
<comment type="similarity">
    <text evidence="2">Belongs to the binding-protein-dependent transport system permease family. CysTW subfamily.</text>
</comment>
<feature type="transmembrane region" description="Helical" evidence="8">
    <location>
        <begin position="90"/>
        <end position="114"/>
    </location>
</feature>
<evidence type="ECO:0000256" key="4">
    <source>
        <dbReference type="ARBA" id="ARBA00022475"/>
    </source>
</evidence>
<accession>A0A073IY35</accession>
<dbReference type="InterPro" id="IPR035906">
    <property type="entry name" value="MetI-like_sf"/>
</dbReference>
<feature type="transmembrane region" description="Helical" evidence="8">
    <location>
        <begin position="244"/>
        <end position="265"/>
    </location>
</feature>